<dbReference type="GeneID" id="17321380"/>
<organism evidence="5 6">
    <name type="scientific">Chondrus crispus</name>
    <name type="common">Carrageen Irish moss</name>
    <name type="synonym">Polymorpha crispa</name>
    <dbReference type="NCBI Taxonomy" id="2769"/>
    <lineage>
        <taxon>Eukaryota</taxon>
        <taxon>Rhodophyta</taxon>
        <taxon>Florideophyceae</taxon>
        <taxon>Rhodymeniophycidae</taxon>
        <taxon>Gigartinales</taxon>
        <taxon>Gigartinaceae</taxon>
        <taxon>Chondrus</taxon>
    </lineage>
</organism>
<feature type="compositionally biased region" description="Basic residues" evidence="4">
    <location>
        <begin position="27"/>
        <end position="42"/>
    </location>
</feature>
<evidence type="ECO:0000313" key="6">
    <source>
        <dbReference type="Proteomes" id="UP000012073"/>
    </source>
</evidence>
<dbReference type="Proteomes" id="UP000012073">
    <property type="component" value="Unassembled WGS sequence"/>
</dbReference>
<evidence type="ECO:0000256" key="3">
    <source>
        <dbReference type="PROSITE-ProRule" id="PRU00023"/>
    </source>
</evidence>
<reference evidence="6" key="1">
    <citation type="journal article" date="2013" name="Proc. Natl. Acad. Sci. U.S.A.">
        <title>Genome structure and metabolic features in the red seaweed Chondrus crispus shed light on evolution of the Archaeplastida.</title>
        <authorList>
            <person name="Collen J."/>
            <person name="Porcel B."/>
            <person name="Carre W."/>
            <person name="Ball S.G."/>
            <person name="Chaparro C."/>
            <person name="Tonon T."/>
            <person name="Barbeyron T."/>
            <person name="Michel G."/>
            <person name="Noel B."/>
            <person name="Valentin K."/>
            <person name="Elias M."/>
            <person name="Artiguenave F."/>
            <person name="Arun A."/>
            <person name="Aury J.M."/>
            <person name="Barbosa-Neto J.F."/>
            <person name="Bothwell J.H."/>
            <person name="Bouget F.Y."/>
            <person name="Brillet L."/>
            <person name="Cabello-Hurtado F."/>
            <person name="Capella-Gutierrez S."/>
            <person name="Charrier B."/>
            <person name="Cladiere L."/>
            <person name="Cock J.M."/>
            <person name="Coelho S.M."/>
            <person name="Colleoni C."/>
            <person name="Czjzek M."/>
            <person name="Da Silva C."/>
            <person name="Delage L."/>
            <person name="Denoeud F."/>
            <person name="Deschamps P."/>
            <person name="Dittami S.M."/>
            <person name="Gabaldon T."/>
            <person name="Gachon C.M."/>
            <person name="Groisillier A."/>
            <person name="Herve C."/>
            <person name="Jabbari K."/>
            <person name="Katinka M."/>
            <person name="Kloareg B."/>
            <person name="Kowalczyk N."/>
            <person name="Labadie K."/>
            <person name="Leblanc C."/>
            <person name="Lopez P.J."/>
            <person name="McLachlan D.H."/>
            <person name="Meslet-Cladiere L."/>
            <person name="Moustafa A."/>
            <person name="Nehr Z."/>
            <person name="Nyvall Collen P."/>
            <person name="Panaud O."/>
            <person name="Partensky F."/>
            <person name="Poulain J."/>
            <person name="Rensing S.A."/>
            <person name="Rousvoal S."/>
            <person name="Samson G."/>
            <person name="Symeonidi A."/>
            <person name="Weissenbach J."/>
            <person name="Zambounis A."/>
            <person name="Wincker P."/>
            <person name="Boyen C."/>
        </authorList>
    </citation>
    <scope>NUCLEOTIDE SEQUENCE [LARGE SCALE GENOMIC DNA]</scope>
    <source>
        <strain evidence="6">cv. Stackhouse</strain>
    </source>
</reference>
<keyword evidence="1" id="KW-0677">Repeat</keyword>
<sequence>MVYPLFVYPCAVPAKSSFFVQQPLSSRRPRKQPISRGPRRVAVRSDASSSTPDELLIRSAMLSDLTSVRSLLQEGASARHASLKNDSLMTALMWAASEGNIAITEALLEAGADPNAKNAQGLTPLLYAFENLPSANPRPAPPPGFPGEPGRAVPPQIPIVRRFTGHVAVIEILVKAGADLTISNAFGETVIHLAARKGQDELLNALLKAGVDVNAKSRGYEETAMHVAAKEGHSDFVRALAKNGGNLDARSRYGWTPLVWAAACANIATLEALLELGADARVKTAGAKGVDQTTPLKEGRKSSKPETVSILLARAGATE</sequence>
<dbReference type="PANTHER" id="PTHR24201:SF16">
    <property type="entry name" value="ANKYRIN-1-LIKE-RELATED"/>
    <property type="match status" value="1"/>
</dbReference>
<evidence type="ECO:0000313" key="5">
    <source>
        <dbReference type="EMBL" id="CDF33838.1"/>
    </source>
</evidence>
<dbReference type="InterPro" id="IPR002110">
    <property type="entry name" value="Ankyrin_rpt"/>
</dbReference>
<dbReference type="PhylomeDB" id="R7Q7M3"/>
<proteinExistence type="predicted"/>
<evidence type="ECO:0000256" key="4">
    <source>
        <dbReference type="SAM" id="MobiDB-lite"/>
    </source>
</evidence>
<dbReference type="InterPro" id="IPR036770">
    <property type="entry name" value="Ankyrin_rpt-contain_sf"/>
</dbReference>
<dbReference type="Pfam" id="PF12796">
    <property type="entry name" value="Ank_2"/>
    <property type="match status" value="3"/>
</dbReference>
<dbReference type="EMBL" id="HG001659">
    <property type="protein sequence ID" value="CDF33838.1"/>
    <property type="molecule type" value="Genomic_DNA"/>
</dbReference>
<dbReference type="OMA" id="RMCASSS"/>
<protein>
    <submittedName>
        <fullName evidence="5">Uncharacterized protein</fullName>
    </submittedName>
</protein>
<evidence type="ECO:0000256" key="2">
    <source>
        <dbReference type="ARBA" id="ARBA00023043"/>
    </source>
</evidence>
<dbReference type="PROSITE" id="PS50297">
    <property type="entry name" value="ANK_REP_REGION"/>
    <property type="match status" value="3"/>
</dbReference>
<name>R7Q7M3_CHOCR</name>
<evidence type="ECO:0000256" key="1">
    <source>
        <dbReference type="ARBA" id="ARBA00022737"/>
    </source>
</evidence>
<dbReference type="InterPro" id="IPR050776">
    <property type="entry name" value="Ank_Repeat/CDKN_Inhibitor"/>
</dbReference>
<feature type="repeat" description="ANK" evidence="3">
    <location>
        <begin position="87"/>
        <end position="119"/>
    </location>
</feature>
<dbReference type="OrthoDB" id="20872at2759"/>
<dbReference type="PROSITE" id="PS50088">
    <property type="entry name" value="ANK_REPEAT"/>
    <property type="match status" value="4"/>
</dbReference>
<keyword evidence="6" id="KW-1185">Reference proteome</keyword>
<keyword evidence="2 3" id="KW-0040">ANK repeat</keyword>
<dbReference type="PRINTS" id="PR01415">
    <property type="entry name" value="ANKYRIN"/>
</dbReference>
<dbReference type="STRING" id="2769.R7Q7M3"/>
<dbReference type="AlphaFoldDB" id="R7Q7M3"/>
<dbReference type="GO" id="GO:0005634">
    <property type="term" value="C:nucleus"/>
    <property type="evidence" value="ECO:0007669"/>
    <property type="project" value="TreeGrafter"/>
</dbReference>
<accession>R7Q7M3</accession>
<dbReference type="SUPFAM" id="SSF48403">
    <property type="entry name" value="Ankyrin repeat"/>
    <property type="match status" value="2"/>
</dbReference>
<dbReference type="KEGG" id="ccp:CHC_T00002543001"/>
<feature type="region of interest" description="Disordered" evidence="4">
    <location>
        <begin position="23"/>
        <end position="48"/>
    </location>
</feature>
<feature type="repeat" description="ANK" evidence="3">
    <location>
        <begin position="253"/>
        <end position="285"/>
    </location>
</feature>
<dbReference type="RefSeq" id="XP_005713657.1">
    <property type="nucleotide sequence ID" value="XM_005713600.1"/>
</dbReference>
<dbReference type="Gramene" id="CDF33838">
    <property type="protein sequence ID" value="CDF33838"/>
    <property type="gene ID" value="CHC_T00002543001"/>
</dbReference>
<feature type="repeat" description="ANK" evidence="3">
    <location>
        <begin position="220"/>
        <end position="252"/>
    </location>
</feature>
<feature type="repeat" description="ANK" evidence="3">
    <location>
        <begin position="186"/>
        <end position="218"/>
    </location>
</feature>
<dbReference type="SMART" id="SM00248">
    <property type="entry name" value="ANK"/>
    <property type="match status" value="5"/>
</dbReference>
<gene>
    <name evidence="5" type="ORF">CHC_T00002543001</name>
</gene>
<dbReference type="Gene3D" id="1.25.40.20">
    <property type="entry name" value="Ankyrin repeat-containing domain"/>
    <property type="match status" value="2"/>
</dbReference>
<dbReference type="PANTHER" id="PTHR24201">
    <property type="entry name" value="ANK_REP_REGION DOMAIN-CONTAINING PROTEIN"/>
    <property type="match status" value="1"/>
</dbReference>